<dbReference type="Proteomes" id="UP001646157">
    <property type="component" value="Unassembled WGS sequence"/>
</dbReference>
<sequence>MTILMRVLFKGVPFLGYTVLWNDFLNLPMGYDASTNTYHKEKVGYSARAIPTGIYLSFTAFRNLKEMSLSIQDEDGNTFTTITKFSEFTEDGSPCSFKKNIMSYGDNNYKFDSVFWSGKDDKGNTLPNESPLNYEGAEP</sequence>
<evidence type="ECO:0000313" key="1">
    <source>
        <dbReference type="EMBL" id="MBM7585939.1"/>
    </source>
</evidence>
<gene>
    <name evidence="1" type="ORF">JOC86_002481</name>
</gene>
<comment type="caution">
    <text evidence="1">The sequence shown here is derived from an EMBL/GenBank/DDBJ whole genome shotgun (WGS) entry which is preliminary data.</text>
</comment>
<name>A0ABS2NDP3_9BACI</name>
<proteinExistence type="predicted"/>
<keyword evidence="2" id="KW-1185">Reference proteome</keyword>
<evidence type="ECO:0000313" key="2">
    <source>
        <dbReference type="Proteomes" id="UP001646157"/>
    </source>
</evidence>
<protein>
    <submittedName>
        <fullName evidence="1">Uncharacterized protein</fullName>
    </submittedName>
</protein>
<organism evidence="1 2">
    <name type="scientific">Rossellomorea pakistanensis</name>
    <dbReference type="NCBI Taxonomy" id="992288"/>
    <lineage>
        <taxon>Bacteria</taxon>
        <taxon>Bacillati</taxon>
        <taxon>Bacillota</taxon>
        <taxon>Bacilli</taxon>
        <taxon>Bacillales</taxon>
        <taxon>Bacillaceae</taxon>
        <taxon>Rossellomorea</taxon>
    </lineage>
</organism>
<accession>A0ABS2NDP3</accession>
<dbReference type="EMBL" id="JAFBDZ010000002">
    <property type="protein sequence ID" value="MBM7585939.1"/>
    <property type="molecule type" value="Genomic_DNA"/>
</dbReference>
<reference evidence="1 2" key="1">
    <citation type="submission" date="2021-01" db="EMBL/GenBank/DDBJ databases">
        <title>Genomic Encyclopedia of Type Strains, Phase IV (KMG-IV): sequencing the most valuable type-strain genomes for metagenomic binning, comparative biology and taxonomic classification.</title>
        <authorList>
            <person name="Goeker M."/>
        </authorList>
    </citation>
    <scope>NUCLEOTIDE SEQUENCE [LARGE SCALE GENOMIC DNA]</scope>
    <source>
        <strain evidence="1 2">DSM 24834</strain>
    </source>
</reference>